<gene>
    <name evidence="2" type="ORF">R537_03010</name>
</gene>
<comment type="caution">
    <text evidence="2">The sequence shown here is derived from an EMBL/GenBank/DDBJ whole genome shotgun (WGS) entry which is preliminary data.</text>
</comment>
<dbReference type="EMBL" id="NBPI01000001">
    <property type="protein sequence ID" value="OSD74524.1"/>
    <property type="molecule type" value="Genomic_DNA"/>
</dbReference>
<dbReference type="AlphaFoldDB" id="A0A974KL49"/>
<dbReference type="Pfam" id="PF11682">
    <property type="entry name" value="Zn_ribbon_11"/>
    <property type="match status" value="1"/>
</dbReference>
<evidence type="ECO:0000259" key="1">
    <source>
        <dbReference type="Pfam" id="PF11682"/>
    </source>
</evidence>
<feature type="domain" description="DUF3279" evidence="1">
    <location>
        <begin position="89"/>
        <end position="117"/>
    </location>
</feature>
<dbReference type="InterPro" id="IPR021696">
    <property type="entry name" value="DUF3279"/>
</dbReference>
<sequence>MMIKSYPGIADALDYARFCDVNSFDPESPYIRQYYKKSISRQAKHEKVFSSRRTARAPRPVYAIGLTAAIELAVSHLSDNHPAPVRHRCVACDIEFTGARQCPRCDNHVYCVGVEDETN</sequence>
<dbReference type="RefSeq" id="WP_223364988.1">
    <property type="nucleotide sequence ID" value="NZ_NBPI01000001.1"/>
</dbReference>
<proteinExistence type="predicted"/>
<name>A0A974KL49_SALET</name>
<evidence type="ECO:0000313" key="2">
    <source>
        <dbReference type="EMBL" id="OSD74524.1"/>
    </source>
</evidence>
<organism evidence="2 3">
    <name type="scientific">Salmonella enterica subsp. enterica serovar Rough O:d:1,7</name>
    <dbReference type="NCBI Taxonomy" id="1974323"/>
    <lineage>
        <taxon>Bacteria</taxon>
        <taxon>Pseudomonadati</taxon>
        <taxon>Pseudomonadota</taxon>
        <taxon>Gammaproteobacteria</taxon>
        <taxon>Enterobacterales</taxon>
        <taxon>Enterobacteriaceae</taxon>
        <taxon>Salmonella</taxon>
    </lineage>
</organism>
<accession>A0A974KL49</accession>
<evidence type="ECO:0000313" key="3">
    <source>
        <dbReference type="Proteomes" id="UP000868515"/>
    </source>
</evidence>
<protein>
    <recommendedName>
        <fullName evidence="1">DUF3279 domain-containing protein</fullName>
    </recommendedName>
</protein>
<dbReference type="Proteomes" id="UP000868515">
    <property type="component" value="Unassembled WGS sequence"/>
</dbReference>
<reference evidence="2 3" key="1">
    <citation type="submission" date="2017-03" db="EMBL/GenBank/DDBJ databases">
        <title>Salmonella serotype comparative study.</title>
        <authorList>
            <person name="Liao J."/>
        </authorList>
    </citation>
    <scope>NUCLEOTIDE SEQUENCE [LARGE SCALE GENOMIC DNA]</scope>
    <source>
        <strain evidence="2 3">NY_FSL S10-1448</strain>
    </source>
</reference>